<proteinExistence type="predicted"/>
<organism evidence="1 2">
    <name type="scientific">Arthrobacter methylotrophus</name>
    <dbReference type="NCBI Taxonomy" id="121291"/>
    <lineage>
        <taxon>Bacteria</taxon>
        <taxon>Bacillati</taxon>
        <taxon>Actinomycetota</taxon>
        <taxon>Actinomycetes</taxon>
        <taxon>Micrococcales</taxon>
        <taxon>Micrococcaceae</taxon>
        <taxon>Arthrobacter</taxon>
    </lineage>
</organism>
<protein>
    <submittedName>
        <fullName evidence="1">Uncharacterized protein</fullName>
    </submittedName>
</protein>
<evidence type="ECO:0000313" key="2">
    <source>
        <dbReference type="Proteomes" id="UP001589536"/>
    </source>
</evidence>
<comment type="caution">
    <text evidence="1">The sequence shown here is derived from an EMBL/GenBank/DDBJ whole genome shotgun (WGS) entry which is preliminary data.</text>
</comment>
<keyword evidence="2" id="KW-1185">Reference proteome</keyword>
<dbReference type="RefSeq" id="WP_345043119.1">
    <property type="nucleotide sequence ID" value="NZ_BAABED010000001.1"/>
</dbReference>
<name>A0ABV5URA6_9MICC</name>
<reference evidence="1 2" key="1">
    <citation type="submission" date="2024-09" db="EMBL/GenBank/DDBJ databases">
        <authorList>
            <person name="Sun Q."/>
            <person name="Mori K."/>
        </authorList>
    </citation>
    <scope>NUCLEOTIDE SEQUENCE [LARGE SCALE GENOMIC DNA]</scope>
    <source>
        <strain evidence="1 2">JCM 13519</strain>
    </source>
</reference>
<gene>
    <name evidence="1" type="ORF">ACFFPI_07855</name>
</gene>
<evidence type="ECO:0000313" key="1">
    <source>
        <dbReference type="EMBL" id="MFB9714070.1"/>
    </source>
</evidence>
<sequence length="104" mass="11903">MLKNEVIGHLTVRIPIRLIEDQESWEIPQVYTYLEADPAEMVSHDIPMAFHERMRETLEESGGFQVGTWGEAELAETTTLHEHPMPDRAPLPGLDLFSFTKATR</sequence>
<dbReference type="Proteomes" id="UP001589536">
    <property type="component" value="Unassembled WGS sequence"/>
</dbReference>
<dbReference type="EMBL" id="JBHMBH010000019">
    <property type="protein sequence ID" value="MFB9714070.1"/>
    <property type="molecule type" value="Genomic_DNA"/>
</dbReference>
<accession>A0ABV5URA6</accession>